<keyword evidence="4" id="KW-1185">Reference proteome</keyword>
<protein>
    <submittedName>
        <fullName evidence="3">BspA family leucine-rich repeat surface protein</fullName>
    </submittedName>
</protein>
<feature type="signal peptide" evidence="2">
    <location>
        <begin position="1"/>
        <end position="19"/>
    </location>
</feature>
<evidence type="ECO:0000313" key="4">
    <source>
        <dbReference type="Proteomes" id="UP001059819"/>
    </source>
</evidence>
<dbReference type="EMBL" id="CP103424">
    <property type="protein sequence ID" value="UWD35107.1"/>
    <property type="molecule type" value="Genomic_DNA"/>
</dbReference>
<organism evidence="3 4">
    <name type="scientific">Mycoplasma cottewii</name>
    <dbReference type="NCBI Taxonomy" id="51364"/>
    <lineage>
        <taxon>Bacteria</taxon>
        <taxon>Bacillati</taxon>
        <taxon>Mycoplasmatota</taxon>
        <taxon>Mollicutes</taxon>
        <taxon>Mycoplasmataceae</taxon>
        <taxon>Mycoplasma</taxon>
    </lineage>
</organism>
<evidence type="ECO:0000256" key="1">
    <source>
        <dbReference type="SAM" id="Coils"/>
    </source>
</evidence>
<accession>A0ABY5TWU8</accession>
<gene>
    <name evidence="3" type="ORF">NX779_00400</name>
</gene>
<keyword evidence="2" id="KW-0732">Signal</keyword>
<feature type="coiled-coil region" evidence="1">
    <location>
        <begin position="47"/>
        <end position="74"/>
    </location>
</feature>
<keyword evidence="1" id="KW-0175">Coiled coil</keyword>
<dbReference type="Pfam" id="PF03382">
    <property type="entry name" value="DUF285"/>
    <property type="match status" value="1"/>
</dbReference>
<name>A0ABY5TWU8_9MOLU</name>
<evidence type="ECO:0000256" key="2">
    <source>
        <dbReference type="SAM" id="SignalP"/>
    </source>
</evidence>
<sequence>MKLFRKIAMFITLTTSVCASSFLVSYKLFINNPNSSFNVDFNRNNTYNTLKKELDQYEQQINNLNTESSNLNEIINQINTIVSNVNSKRKETFDFLSQTFNNMIANLSKITLNNKNIIVIAYDKENKNLVVVNNEKIENKNIVELTKLDDILTNENINDLNNKIDRSIELIKKFKTDFQQVFTQDYAVKFFETKIRIDNEKEILKQLNLVNIPFSDDRLWSQIPLEEKIDKIIKFLTTEKPNEILLLDKYYDLLEEKTFYNDILNGYSLRTSITSVEILKQWEIIKRAISPTMTVFDVVRLIEGHIGDVSQEGPDRNIIIPEGGGVKIKLYKGEKIADFQNEKVIDIDEDIKIEIEDKNFEKLVELPRVNKKDILTKEESLKLKSEVQKVWEQLKQENEIDLYDSIGDMVNKIRLRLTHHQNLVNVHKFLDIKKYPRIDRTQHGVLTIWAGHEACQLELPNISVKNEFPKEQKTHYISNGEIKETDVRDLNELDDQNIETVLNIGYRYDTFEGVEQIKATTMPKTIKKVPSQISRKITWLEGIFKDCVQFNQNINSWDVRHVRITKDLFNNATNFNQPLDSWIVKNVFESVDMFSNAKSFDQNLSSWKYRVRNMQRVFSDMFIGADKVKDKLNEWGWISFNLSNNN</sequence>
<evidence type="ECO:0000313" key="3">
    <source>
        <dbReference type="EMBL" id="UWD35107.1"/>
    </source>
</evidence>
<dbReference type="Proteomes" id="UP001059819">
    <property type="component" value="Chromosome"/>
</dbReference>
<dbReference type="InterPro" id="IPR005046">
    <property type="entry name" value="DUF285"/>
</dbReference>
<dbReference type="RefSeq" id="WP_259430265.1">
    <property type="nucleotide sequence ID" value="NZ_CP103424.1"/>
</dbReference>
<proteinExistence type="predicted"/>
<feature type="chain" id="PRO_5047194205" evidence="2">
    <location>
        <begin position="20"/>
        <end position="646"/>
    </location>
</feature>
<reference evidence="3" key="1">
    <citation type="submission" date="2022-08" db="EMBL/GenBank/DDBJ databases">
        <title>Complete genome sequence of Mycoplasma cottewii type strain VIS.</title>
        <authorList>
            <person name="Spergser J."/>
        </authorList>
    </citation>
    <scope>NUCLEOTIDE SEQUENCE</scope>
    <source>
        <strain evidence="3">VIS</strain>
    </source>
</reference>